<sequence>MRRHHPRCHIVLCSHSLRHHRGHPLNPLLQGVEPFPMSPVGGGPTVNSDSEQSDRGEDEDHLGSLEESVVGSSSMLMDSPSQSKEDELLLMAGDAPPPKEQLSIVKVKPGHELKLKCELNNTYGRIIWLLNGNGIRTDNGRYSIQGPNKNRAIEGRLTINNVLPEDNGVWQCHETKFDGKEHVSKPIRVIVLAAPRSVHLEFDGRRISPTPLMSASSPSSKVTYREKDNVTIQCVVEGGNPPPRVYWFLNSRNLTNHSQVKSEYLDDTKIYISRSILRMDNITRSENNKSVLCVVDHELLTTANDEPSYLRAMAQFNIEYHPSFVLSRIPGFGYPIREGIAMALKCEVDANPMSRPIWLKDKREPPVPQTDDGFLNFTSVHRNHTGWYQCESHHPLGKFSSVGIYVTVRYEPTIVHQPPKRIEATVGDRVQMVCGAEGTPSPALCWSRIGYGGSLTTVGSGQELILDRILYQEAGNYRCTAVNRVGLEERRAVTHDVTVVVSGRPTVYPTNRTIMGFTGQPLSLSVEMCANPMPTRSFWIFGNTALKPGARHRNKYVAQQLTKNDKTGDCYLAVLTILNVSSEDAGEYMFLVKNSKGVHEGTISLNITQASYSISISSHTESSRAYSPVNGPPVISSSLFPFPALLCGLSTWLMLSGTWVLY</sequence>
<dbReference type="InterPro" id="IPR013783">
    <property type="entry name" value="Ig-like_fold"/>
</dbReference>
<evidence type="ECO:0000259" key="7">
    <source>
        <dbReference type="PROSITE" id="PS50835"/>
    </source>
</evidence>
<dbReference type="SUPFAM" id="SSF48726">
    <property type="entry name" value="Immunoglobulin"/>
    <property type="match status" value="4"/>
</dbReference>
<dbReference type="GO" id="GO:0098609">
    <property type="term" value="P:cell-cell adhesion"/>
    <property type="evidence" value="ECO:0007669"/>
    <property type="project" value="TreeGrafter"/>
</dbReference>
<dbReference type="InterPro" id="IPR036179">
    <property type="entry name" value="Ig-like_dom_sf"/>
</dbReference>
<dbReference type="SMART" id="SM00409">
    <property type="entry name" value="IG"/>
    <property type="match status" value="4"/>
</dbReference>
<name>A0A226EUY3_FOLCA</name>
<dbReference type="EMBL" id="LNIX01000002">
    <property type="protein sequence ID" value="OXA60621.1"/>
    <property type="molecule type" value="Genomic_DNA"/>
</dbReference>
<feature type="region of interest" description="Disordered" evidence="6">
    <location>
        <begin position="24"/>
        <end position="83"/>
    </location>
</feature>
<feature type="domain" description="Ig-like" evidence="7">
    <location>
        <begin position="98"/>
        <end position="188"/>
    </location>
</feature>
<dbReference type="InterPro" id="IPR013162">
    <property type="entry name" value="CD80_C2-set"/>
</dbReference>
<dbReference type="PANTHER" id="PTHR11640">
    <property type="entry name" value="NEPHRIN"/>
    <property type="match status" value="1"/>
</dbReference>
<dbReference type="GO" id="GO:0005911">
    <property type="term" value="C:cell-cell junction"/>
    <property type="evidence" value="ECO:0007669"/>
    <property type="project" value="TreeGrafter"/>
</dbReference>
<feature type="domain" description="Ig-like" evidence="7">
    <location>
        <begin position="322"/>
        <end position="407"/>
    </location>
</feature>
<dbReference type="GO" id="GO:0005886">
    <property type="term" value="C:plasma membrane"/>
    <property type="evidence" value="ECO:0007669"/>
    <property type="project" value="TreeGrafter"/>
</dbReference>
<dbReference type="InterPro" id="IPR007110">
    <property type="entry name" value="Ig-like_dom"/>
</dbReference>
<evidence type="ECO:0000256" key="1">
    <source>
        <dbReference type="ARBA" id="ARBA00004479"/>
    </source>
</evidence>
<comment type="subcellular location">
    <subcellularLocation>
        <location evidence="1">Membrane</location>
        <topology evidence="1">Single-pass type I membrane protein</topology>
    </subcellularLocation>
</comment>
<dbReference type="OrthoDB" id="9442762at2759"/>
<dbReference type="Gene3D" id="2.60.40.10">
    <property type="entry name" value="Immunoglobulins"/>
    <property type="match status" value="5"/>
</dbReference>
<keyword evidence="9" id="KW-1185">Reference proteome</keyword>
<dbReference type="OMA" id="YWIVRRV"/>
<organism evidence="8 9">
    <name type="scientific">Folsomia candida</name>
    <name type="common">Springtail</name>
    <dbReference type="NCBI Taxonomy" id="158441"/>
    <lineage>
        <taxon>Eukaryota</taxon>
        <taxon>Metazoa</taxon>
        <taxon>Ecdysozoa</taxon>
        <taxon>Arthropoda</taxon>
        <taxon>Hexapoda</taxon>
        <taxon>Collembola</taxon>
        <taxon>Entomobryomorpha</taxon>
        <taxon>Isotomoidea</taxon>
        <taxon>Isotomidae</taxon>
        <taxon>Proisotominae</taxon>
        <taxon>Folsomia</taxon>
    </lineage>
</organism>
<keyword evidence="2" id="KW-0472">Membrane</keyword>
<keyword evidence="3" id="KW-1015">Disulfide bond</keyword>
<dbReference type="InterPro" id="IPR051275">
    <property type="entry name" value="Cell_adhesion_signaling"/>
</dbReference>
<feature type="compositionally biased region" description="Low complexity" evidence="6">
    <location>
        <begin position="65"/>
        <end position="82"/>
    </location>
</feature>
<dbReference type="GO" id="GO:0050839">
    <property type="term" value="F:cell adhesion molecule binding"/>
    <property type="evidence" value="ECO:0007669"/>
    <property type="project" value="TreeGrafter"/>
</dbReference>
<dbReference type="Pfam" id="PF13927">
    <property type="entry name" value="Ig_3"/>
    <property type="match status" value="1"/>
</dbReference>
<dbReference type="InterPro" id="IPR003599">
    <property type="entry name" value="Ig_sub"/>
</dbReference>
<reference evidence="8 9" key="1">
    <citation type="submission" date="2015-12" db="EMBL/GenBank/DDBJ databases">
        <title>The genome of Folsomia candida.</title>
        <authorList>
            <person name="Faddeeva A."/>
            <person name="Derks M.F."/>
            <person name="Anvar Y."/>
            <person name="Smit S."/>
            <person name="Van Straalen N."/>
            <person name="Roelofs D."/>
        </authorList>
    </citation>
    <scope>NUCLEOTIDE SEQUENCE [LARGE SCALE GENOMIC DNA]</scope>
    <source>
        <strain evidence="8 9">VU population</strain>
        <tissue evidence="8">Whole body</tissue>
    </source>
</reference>
<protein>
    <submittedName>
        <fullName evidence="8">Immunoglobulin superfamily member 10</fullName>
    </submittedName>
</protein>
<keyword evidence="5" id="KW-0393">Immunoglobulin domain</keyword>
<evidence type="ECO:0000313" key="9">
    <source>
        <dbReference type="Proteomes" id="UP000198287"/>
    </source>
</evidence>
<accession>A0A226EUY3</accession>
<dbReference type="STRING" id="158441.A0A226EUY3"/>
<evidence type="ECO:0000256" key="6">
    <source>
        <dbReference type="SAM" id="MobiDB-lite"/>
    </source>
</evidence>
<dbReference type="AlphaFoldDB" id="A0A226EUY3"/>
<dbReference type="InterPro" id="IPR003598">
    <property type="entry name" value="Ig_sub2"/>
</dbReference>
<proteinExistence type="predicted"/>
<keyword evidence="4" id="KW-0325">Glycoprotein</keyword>
<dbReference type="Proteomes" id="UP000198287">
    <property type="component" value="Unassembled WGS sequence"/>
</dbReference>
<gene>
    <name evidence="8" type="ORF">Fcan01_06125</name>
</gene>
<dbReference type="SMART" id="SM00408">
    <property type="entry name" value="IGc2"/>
    <property type="match status" value="5"/>
</dbReference>
<feature type="domain" description="Ig-like" evidence="7">
    <location>
        <begin position="412"/>
        <end position="494"/>
    </location>
</feature>
<feature type="domain" description="Ig-like" evidence="7">
    <location>
        <begin position="211"/>
        <end position="311"/>
    </location>
</feature>
<comment type="caution">
    <text evidence="8">The sequence shown here is derived from an EMBL/GenBank/DDBJ whole genome shotgun (WGS) entry which is preliminary data.</text>
</comment>
<evidence type="ECO:0000313" key="8">
    <source>
        <dbReference type="EMBL" id="OXA60621.1"/>
    </source>
</evidence>
<dbReference type="PROSITE" id="PS50835">
    <property type="entry name" value="IG_LIKE"/>
    <property type="match status" value="4"/>
</dbReference>
<evidence type="ECO:0000256" key="3">
    <source>
        <dbReference type="ARBA" id="ARBA00023157"/>
    </source>
</evidence>
<evidence type="ECO:0000256" key="2">
    <source>
        <dbReference type="ARBA" id="ARBA00023136"/>
    </source>
</evidence>
<evidence type="ECO:0000256" key="5">
    <source>
        <dbReference type="ARBA" id="ARBA00023319"/>
    </source>
</evidence>
<evidence type="ECO:0000256" key="4">
    <source>
        <dbReference type="ARBA" id="ARBA00023180"/>
    </source>
</evidence>
<dbReference type="Pfam" id="PF08205">
    <property type="entry name" value="C2-set_2"/>
    <property type="match status" value="1"/>
</dbReference>
<dbReference type="PANTHER" id="PTHR11640:SF155">
    <property type="entry name" value="IG-LIKE DOMAIN-CONTAINING PROTEIN"/>
    <property type="match status" value="1"/>
</dbReference>